<evidence type="ECO:0000256" key="6">
    <source>
        <dbReference type="PROSITE-ProRule" id="PRU00703"/>
    </source>
</evidence>
<dbReference type="PROSITE" id="PS51371">
    <property type="entry name" value="CBS"/>
    <property type="match status" value="1"/>
</dbReference>
<evidence type="ECO:0000313" key="12">
    <source>
        <dbReference type="EMBL" id="CAF9902996.1"/>
    </source>
</evidence>
<reference evidence="12" key="1">
    <citation type="submission" date="2021-03" db="EMBL/GenBank/DDBJ databases">
        <authorList>
            <person name="Tagirdzhanova G."/>
        </authorList>
    </citation>
    <scope>NUCLEOTIDE SEQUENCE</scope>
</reference>
<keyword evidence="3" id="KW-0677">Repeat</keyword>
<evidence type="ECO:0008006" key="14">
    <source>
        <dbReference type="Google" id="ProtNLM"/>
    </source>
</evidence>
<dbReference type="EMBL" id="CAJPDR010000001">
    <property type="protein sequence ID" value="CAF9902996.1"/>
    <property type="molecule type" value="Genomic_DNA"/>
</dbReference>
<dbReference type="PANTHER" id="PTHR12064:SF97">
    <property type="entry name" value="METAL TRANSPORTER CNNM-5"/>
    <property type="match status" value="1"/>
</dbReference>
<proteinExistence type="predicted"/>
<dbReference type="GO" id="GO:0016020">
    <property type="term" value="C:membrane"/>
    <property type="evidence" value="ECO:0007669"/>
    <property type="project" value="UniProtKB-SubCell"/>
</dbReference>
<comment type="subcellular location">
    <subcellularLocation>
        <location evidence="1">Membrane</location>
        <topology evidence="1">Multi-pass membrane protein</topology>
    </subcellularLocation>
</comment>
<feature type="compositionally biased region" description="Basic residues" evidence="8">
    <location>
        <begin position="489"/>
        <end position="501"/>
    </location>
</feature>
<organism evidence="12 13">
    <name type="scientific">Alectoria fallacina</name>
    <dbReference type="NCBI Taxonomy" id="1903189"/>
    <lineage>
        <taxon>Eukaryota</taxon>
        <taxon>Fungi</taxon>
        <taxon>Dikarya</taxon>
        <taxon>Ascomycota</taxon>
        <taxon>Pezizomycotina</taxon>
        <taxon>Lecanoromycetes</taxon>
        <taxon>OSLEUM clade</taxon>
        <taxon>Lecanoromycetidae</taxon>
        <taxon>Lecanorales</taxon>
        <taxon>Lecanorineae</taxon>
        <taxon>Parmeliaceae</taxon>
        <taxon>Alectoria</taxon>
    </lineage>
</organism>
<keyword evidence="4 7" id="KW-1133">Transmembrane helix</keyword>
<evidence type="ECO:0000259" key="10">
    <source>
        <dbReference type="PROSITE" id="PS51371"/>
    </source>
</evidence>
<dbReference type="SUPFAM" id="SSF54631">
    <property type="entry name" value="CBS-domain pair"/>
    <property type="match status" value="1"/>
</dbReference>
<accession>A0A8H3E9R5</accession>
<feature type="compositionally biased region" description="Polar residues" evidence="8">
    <location>
        <begin position="535"/>
        <end position="548"/>
    </location>
</feature>
<dbReference type="InterPro" id="IPR044751">
    <property type="entry name" value="Ion_transp-like_CBS"/>
</dbReference>
<feature type="transmembrane region" description="Helical" evidence="9">
    <location>
        <begin position="68"/>
        <end position="94"/>
    </location>
</feature>
<comment type="caution">
    <text evidence="12">The sequence shown here is derived from an EMBL/GenBank/DDBJ whole genome shotgun (WGS) entry which is preliminary data.</text>
</comment>
<evidence type="ECO:0000256" key="8">
    <source>
        <dbReference type="SAM" id="MobiDB-lite"/>
    </source>
</evidence>
<dbReference type="PANTHER" id="PTHR12064">
    <property type="entry name" value="METAL TRANSPORTER CNNM"/>
    <property type="match status" value="1"/>
</dbReference>
<dbReference type="GO" id="GO:0005737">
    <property type="term" value="C:cytoplasm"/>
    <property type="evidence" value="ECO:0007669"/>
    <property type="project" value="TreeGrafter"/>
</dbReference>
<feature type="transmembrane region" description="Helical" evidence="9">
    <location>
        <begin position="127"/>
        <end position="148"/>
    </location>
</feature>
<dbReference type="AlphaFoldDB" id="A0A8H3E9R5"/>
<dbReference type="GO" id="GO:0030026">
    <property type="term" value="P:intracellular manganese ion homeostasis"/>
    <property type="evidence" value="ECO:0007669"/>
    <property type="project" value="TreeGrafter"/>
</dbReference>
<feature type="domain" description="CBS" evidence="10">
    <location>
        <begin position="329"/>
        <end position="395"/>
    </location>
</feature>
<protein>
    <recommendedName>
        <fullName evidence="14">DUF21-domain-containing protein</fullName>
    </recommendedName>
</protein>
<keyword evidence="5 7" id="KW-0472">Membrane</keyword>
<feature type="region of interest" description="Disordered" evidence="8">
    <location>
        <begin position="440"/>
        <end position="549"/>
    </location>
</feature>
<keyword evidence="13" id="KW-1185">Reference proteome</keyword>
<dbReference type="FunFam" id="3.10.580.10:FF:000006">
    <property type="entry name" value="DUF21 and CBS domain protein"/>
    <property type="match status" value="1"/>
</dbReference>
<feature type="transmembrane region" description="Helical" evidence="9">
    <location>
        <begin position="21"/>
        <end position="40"/>
    </location>
</feature>
<dbReference type="InterPro" id="IPR046342">
    <property type="entry name" value="CBS_dom_sf"/>
</dbReference>
<dbReference type="InterPro" id="IPR002550">
    <property type="entry name" value="CNNM"/>
</dbReference>
<dbReference type="GO" id="GO:0010960">
    <property type="term" value="P:magnesium ion homeostasis"/>
    <property type="evidence" value="ECO:0007669"/>
    <property type="project" value="InterPro"/>
</dbReference>
<evidence type="ECO:0000256" key="9">
    <source>
        <dbReference type="SAM" id="Phobius"/>
    </source>
</evidence>
<dbReference type="OrthoDB" id="5353557at2759"/>
<dbReference type="InterPro" id="IPR045095">
    <property type="entry name" value="ACDP"/>
</dbReference>
<dbReference type="Gene3D" id="3.10.580.10">
    <property type="entry name" value="CBS-domain"/>
    <property type="match status" value="1"/>
</dbReference>
<feature type="transmembrane region" description="Helical" evidence="9">
    <location>
        <begin position="154"/>
        <end position="173"/>
    </location>
</feature>
<feature type="transmembrane region" description="Helical" evidence="9">
    <location>
        <begin position="185"/>
        <end position="205"/>
    </location>
</feature>
<feature type="region of interest" description="Disordered" evidence="8">
    <location>
        <begin position="579"/>
        <end position="727"/>
    </location>
</feature>
<evidence type="ECO:0000256" key="4">
    <source>
        <dbReference type="ARBA" id="ARBA00022989"/>
    </source>
</evidence>
<feature type="compositionally biased region" description="Basic and acidic residues" evidence="8">
    <location>
        <begin position="603"/>
        <end position="612"/>
    </location>
</feature>
<gene>
    <name evidence="12" type="ORF">ALECFALPRED_000095</name>
</gene>
<feature type="domain" description="CNNM transmembrane" evidence="11">
    <location>
        <begin position="64"/>
        <end position="249"/>
    </location>
</feature>
<dbReference type="Proteomes" id="UP000664203">
    <property type="component" value="Unassembled WGS sequence"/>
</dbReference>
<dbReference type="CDD" id="cd04590">
    <property type="entry name" value="CBS_pair_CorC_HlyC_assoc"/>
    <property type="match status" value="1"/>
</dbReference>
<evidence type="ECO:0000256" key="3">
    <source>
        <dbReference type="ARBA" id="ARBA00022737"/>
    </source>
</evidence>
<evidence type="ECO:0000256" key="1">
    <source>
        <dbReference type="ARBA" id="ARBA00004141"/>
    </source>
</evidence>
<name>A0A8H3E9R5_9LECA</name>
<evidence type="ECO:0000259" key="11">
    <source>
        <dbReference type="PROSITE" id="PS51846"/>
    </source>
</evidence>
<dbReference type="PROSITE" id="PS51846">
    <property type="entry name" value="CNNM"/>
    <property type="match status" value="1"/>
</dbReference>
<evidence type="ECO:0000256" key="2">
    <source>
        <dbReference type="ARBA" id="ARBA00022692"/>
    </source>
</evidence>
<evidence type="ECO:0000256" key="5">
    <source>
        <dbReference type="ARBA" id="ARBA00023136"/>
    </source>
</evidence>
<keyword evidence="2 7" id="KW-0812">Transmembrane</keyword>
<sequence>MSKYQPPHVSSPRVTHGYTTARPLVLSMAKLFMLGFLPLLRAAPQPRGSFNVFAEDEEPPMSPDKPTLWIYLAVAIALVLLGGAFAGLTIALMGQDEIYLQVIKTSGEGSERTHAAKVLRLLKRGKHWVLVTLLLGNVITNETLPIVLDRSLGGGWPAVLGSTVLIVIFGEIIPQSICVRYGLPIGAWMSPLVLILMYILSPIAWPTAKLLDKLLGEDHGTTYKKAGLKTLVTLHKSLGADGEQLNSDEVTIISAVLDLKAKSVGSIMTPMDDTFTLSADTVLNEKTMEFILGAGFSRIPIHAPDNHKNFVGMLLVKILITYDPEDAKLVRDFALATLPETRAETSCLDIVNFFQEGKSHMVLVSEFPGDDHGALGVVTLEDVIEELIGEEIIDESDVYIDVQKGLRRMNPAPKSRVPKGQVVTDVEDNLAGGEEALIDLGEDKKDSHQATRRHATSVDIHAREANGRPEDLSRHSSTAYTNDREAGQKKQKPQMRDHLKHLGPSNLASRPRQTRYNTVKIKPGSGTLGDAMSKASDNSDTTPRNSIAAQGGVGAGLLNSAGKDAKDGVLAVAAGYGSIPSGASPPSPNKSRKGLVALGENGQRGREEEDRPRSKHRSRANSESTIGSMHSRIESPQKPKRGPARSGSITEQIVDAGGIQKTVLEMTSSSDSGDGGAQVQGDGPSDVLDGRKENNQPGDSKRKKRRRRTRKGGSVESEETPLLGNGH</sequence>
<evidence type="ECO:0000313" key="13">
    <source>
        <dbReference type="Proteomes" id="UP000664203"/>
    </source>
</evidence>
<dbReference type="Pfam" id="PF01595">
    <property type="entry name" value="CNNM"/>
    <property type="match status" value="1"/>
</dbReference>
<evidence type="ECO:0000256" key="7">
    <source>
        <dbReference type="PROSITE-ProRule" id="PRU01193"/>
    </source>
</evidence>
<keyword evidence="6" id="KW-0129">CBS domain</keyword>
<feature type="compositionally biased region" description="Basic residues" evidence="8">
    <location>
        <begin position="701"/>
        <end position="711"/>
    </location>
</feature>
<feature type="compositionally biased region" description="Basic and acidic residues" evidence="8">
    <location>
        <begin position="460"/>
        <end position="474"/>
    </location>
</feature>
<dbReference type="InterPro" id="IPR000644">
    <property type="entry name" value="CBS_dom"/>
</dbReference>